<gene>
    <name evidence="5" type="ORF">BBI17_002909</name>
    <name evidence="6" type="ORF">BBO99_00004672</name>
    <name evidence="4" type="ORF">JM16_002523</name>
    <name evidence="3" type="ORF">JM18_003974</name>
</gene>
<keyword evidence="7" id="KW-1185">Reference proteome</keyword>
<dbReference type="EMBL" id="MBDN02000117">
    <property type="protein sequence ID" value="RLN80203.1"/>
    <property type="molecule type" value="Genomic_DNA"/>
</dbReference>
<dbReference type="Proteomes" id="UP000285624">
    <property type="component" value="Unassembled WGS sequence"/>
</dbReference>
<evidence type="ECO:0000313" key="7">
    <source>
        <dbReference type="Proteomes" id="UP000285624"/>
    </source>
</evidence>
<dbReference type="Proteomes" id="UP000792063">
    <property type="component" value="Unassembled WGS sequence"/>
</dbReference>
<feature type="region of interest" description="Disordered" evidence="1">
    <location>
        <begin position="547"/>
        <end position="601"/>
    </location>
</feature>
<feature type="region of interest" description="Disordered" evidence="1">
    <location>
        <begin position="293"/>
        <end position="361"/>
    </location>
</feature>
<keyword evidence="2" id="KW-0472">Membrane</keyword>
<reference evidence="3" key="1">
    <citation type="journal article" date="2015" name="Genom Data">
        <title>Genome sequences of six Phytophthora species associated with forests in New Zealand.</title>
        <authorList>
            <person name="Studholme D.J."/>
            <person name="McDougal R.L."/>
            <person name="Sambles C."/>
            <person name="Hansen E."/>
            <person name="Hardy G."/>
            <person name="Grant M."/>
            <person name="Ganley R.J."/>
            <person name="Williams N.M."/>
        </authorList>
    </citation>
    <scope>NUCLEOTIDE SEQUENCE</scope>
    <source>
        <strain evidence="4">NZFS 2646</strain>
        <strain evidence="3">NZFS 3630</strain>
    </source>
</reference>
<keyword evidence="2" id="KW-1133">Transmembrane helix</keyword>
<reference evidence="3" key="3">
    <citation type="submission" date="2020-06" db="EMBL/GenBank/DDBJ databases">
        <authorList>
            <person name="Studholme D.J."/>
        </authorList>
    </citation>
    <scope>NUCLEOTIDE SEQUENCE</scope>
    <source>
        <strain evidence="4">NZFS 2646</strain>
        <strain evidence="3">NZFS 3630</strain>
    </source>
</reference>
<feature type="compositionally biased region" description="Polar residues" evidence="1">
    <location>
        <begin position="580"/>
        <end position="592"/>
    </location>
</feature>
<protein>
    <submittedName>
        <fullName evidence="6">Uncharacterized protein</fullName>
    </submittedName>
</protein>
<feature type="region of interest" description="Disordered" evidence="1">
    <location>
        <begin position="459"/>
        <end position="534"/>
    </location>
</feature>
<dbReference type="EMBL" id="MAYM02000511">
    <property type="protein sequence ID" value="RLN37921.1"/>
    <property type="molecule type" value="Genomic_DNA"/>
</dbReference>
<reference evidence="7 8" key="2">
    <citation type="submission" date="2018-07" db="EMBL/GenBank/DDBJ databases">
        <title>Genome sequencing of oomycete isolates from Chile give support for New Zealand origin for Phytophthora kernoviae and make available the first Nothophytophthora sp. genome.</title>
        <authorList>
            <person name="Studholme D.J."/>
            <person name="Sanfuentes E."/>
            <person name="Panda P."/>
            <person name="Hill R."/>
            <person name="Sambles C."/>
            <person name="Grant M."/>
            <person name="Williams N.M."/>
            <person name="Mcdougal R.L."/>
        </authorList>
    </citation>
    <scope>NUCLEOTIDE SEQUENCE [LARGE SCALE GENOMIC DNA]</scope>
    <source>
        <strain evidence="5">Chile2</strain>
        <strain evidence="6">Chile4</strain>
    </source>
</reference>
<evidence type="ECO:0000313" key="8">
    <source>
        <dbReference type="Proteomes" id="UP000285883"/>
    </source>
</evidence>
<evidence type="ECO:0000256" key="1">
    <source>
        <dbReference type="SAM" id="MobiDB-lite"/>
    </source>
</evidence>
<dbReference type="EMBL" id="JPWU03000086">
    <property type="protein sequence ID" value="KAG2527151.1"/>
    <property type="molecule type" value="Genomic_DNA"/>
</dbReference>
<evidence type="ECO:0000313" key="5">
    <source>
        <dbReference type="EMBL" id="RLN37921.1"/>
    </source>
</evidence>
<feature type="transmembrane region" description="Helical" evidence="2">
    <location>
        <begin position="650"/>
        <end position="669"/>
    </location>
</feature>
<evidence type="ECO:0000256" key="2">
    <source>
        <dbReference type="SAM" id="Phobius"/>
    </source>
</evidence>
<evidence type="ECO:0000313" key="3">
    <source>
        <dbReference type="EMBL" id="KAG2527151.1"/>
    </source>
</evidence>
<evidence type="ECO:0000313" key="4">
    <source>
        <dbReference type="EMBL" id="KAG2528744.1"/>
    </source>
</evidence>
<organism evidence="6 7">
    <name type="scientific">Phytophthora kernoviae</name>
    <dbReference type="NCBI Taxonomy" id="325452"/>
    <lineage>
        <taxon>Eukaryota</taxon>
        <taxon>Sar</taxon>
        <taxon>Stramenopiles</taxon>
        <taxon>Oomycota</taxon>
        <taxon>Peronosporomycetes</taxon>
        <taxon>Peronosporales</taxon>
        <taxon>Peronosporaceae</taxon>
        <taxon>Phytophthora</taxon>
    </lineage>
</organism>
<keyword evidence="2" id="KW-0812">Transmembrane</keyword>
<dbReference type="PANTHER" id="PTHR36074:SF1">
    <property type="entry name" value="ISOPENTENYL-DIPHOSPHATE DELTA-ISOMERASE"/>
    <property type="match status" value="1"/>
</dbReference>
<feature type="compositionally biased region" description="Low complexity" evidence="1">
    <location>
        <begin position="345"/>
        <end position="359"/>
    </location>
</feature>
<name>A0A3R7HIV7_9STRA</name>
<accession>A0A3R7HIV7</accession>
<sequence length="676" mass="74258">MSVVAASQPQKNYLVDKKPYFKHFYPKDVAILAVRSAAMQGLMVFNAYVASLDLEDSDLEDSSEDEFEDVDAVANEKEEFVAPSMEVFSITSAKSFGKSLSITTYVRSLEEVALRLFRPQIVSKLIKDISKSATRKYVRTSSRLTAAALMIKTGVRANMLSHLAIFLVEETQQIVVILYRRFVSRKGGKKSKNNLRSIEEGNQSSGNEEEEDSLSTFMSSMGRNASRSALAVITGGVGAAVGTVVRPGIGTMIGGTLGDTLGYTSTQEASTVLDVDSLESQFSQPPVVKIVKDSSPEIALPVSDSDSDEDQTKDKNTLSNEFQGQNNRKTTDDSVMVDVEHKEASSTNGFSSQNGNQQQHVLPPLRVLTQKIPIEERDYVDTSLFSPEVSRHAMEVAHRRAKAIANEVKEMVDLEGELGVVNKTKLSPAEAVGIISGAFANSLQRAKQIVKPGTKEYDLLSGSSPSANMAKLDDLDTDGDGLQLSPDASNSDGTHFRTPKIRPALKRISAYSSAALDPEEKTPSTKQQQKKGLQWHEDVLDADEEFYNDEGDGQETHSLMNSGDGDGSGNSNGSPRPQLLNYSSKNDGQLTPRSKKKRKKLVRSMMRRLTPREKEELYRQRPDLMIVPNWAQKYREELAGEDSTRWSTCLLALITALAVLLIVFVLLIVRQRAAAV</sequence>
<dbReference type="EMBL" id="JPWV03000036">
    <property type="protein sequence ID" value="KAG2528744.1"/>
    <property type="molecule type" value="Genomic_DNA"/>
</dbReference>
<feature type="region of interest" description="Disordered" evidence="1">
    <location>
        <begin position="189"/>
        <end position="216"/>
    </location>
</feature>
<evidence type="ECO:0000313" key="6">
    <source>
        <dbReference type="EMBL" id="RLN80203.1"/>
    </source>
</evidence>
<dbReference type="Proteomes" id="UP000285883">
    <property type="component" value="Unassembled WGS sequence"/>
</dbReference>
<proteinExistence type="predicted"/>
<feature type="compositionally biased region" description="Polar residues" evidence="1">
    <location>
        <begin position="317"/>
        <end position="328"/>
    </location>
</feature>
<dbReference type="Proteomes" id="UP000785171">
    <property type="component" value="Unassembled WGS sequence"/>
</dbReference>
<comment type="caution">
    <text evidence="6">The sequence shown here is derived from an EMBL/GenBank/DDBJ whole genome shotgun (WGS) entry which is preliminary data.</text>
</comment>
<dbReference type="AlphaFoldDB" id="A0A3R7HIV7"/>
<dbReference type="PANTHER" id="PTHR36074">
    <property type="entry name" value="ISOPENTENYL-DIPHOSPHATE DELTA-ISOMERASE"/>
    <property type="match status" value="1"/>
</dbReference>